<feature type="transmembrane region" description="Helical" evidence="1">
    <location>
        <begin position="60"/>
        <end position="78"/>
    </location>
</feature>
<gene>
    <name evidence="2" type="ORF">BCM14_3005</name>
</gene>
<keyword evidence="1" id="KW-0812">Transmembrane</keyword>
<evidence type="ECO:0000313" key="3">
    <source>
        <dbReference type="Proteomes" id="UP000238308"/>
    </source>
</evidence>
<sequence>MTDQAKTGHSGRQEAKFRQLVYLLAFIISLCFFLQLLSMLGLSPDYFQWFSSLTNTPWSFVVWISLSAAMMWSFVKFWRADKGDLPEIREIAFDLLRAYLSEQVTYALARNKARKEILPTFYDQVLCGFDVSLKYAIGGLPIKTKAQVTDITVNPERDPSRPTGYWTGTFRFICRVQWPAHKDPKKTVQPYLRDHAVPVRLAFVVSKKHTEAFKKKSIQLAYFGRPTGRVFQNVTLTYILCVATLACSLTGLAASSRWVFQ</sequence>
<evidence type="ECO:0000313" key="2">
    <source>
        <dbReference type="EMBL" id="PRY96065.1"/>
    </source>
</evidence>
<keyword evidence="1" id="KW-0472">Membrane</keyword>
<feature type="transmembrane region" description="Helical" evidence="1">
    <location>
        <begin position="20"/>
        <end position="40"/>
    </location>
</feature>
<dbReference type="AlphaFoldDB" id="A0A2T0XAV2"/>
<dbReference type="EMBL" id="PVTV01000019">
    <property type="protein sequence ID" value="PRY96065.1"/>
    <property type="molecule type" value="Genomic_DNA"/>
</dbReference>
<dbReference type="Proteomes" id="UP000238308">
    <property type="component" value="Unassembled WGS sequence"/>
</dbReference>
<comment type="caution">
    <text evidence="2">The sequence shown here is derived from an EMBL/GenBank/DDBJ whole genome shotgun (WGS) entry which is preliminary data.</text>
</comment>
<dbReference type="RefSeq" id="WP_106228818.1">
    <property type="nucleotide sequence ID" value="NZ_PVTV01000019.1"/>
</dbReference>
<proteinExistence type="predicted"/>
<keyword evidence="3" id="KW-1185">Reference proteome</keyword>
<protein>
    <submittedName>
        <fullName evidence="2">Uncharacterized protein</fullName>
    </submittedName>
</protein>
<evidence type="ECO:0000256" key="1">
    <source>
        <dbReference type="SAM" id="Phobius"/>
    </source>
</evidence>
<feature type="transmembrane region" description="Helical" evidence="1">
    <location>
        <begin position="235"/>
        <end position="260"/>
    </location>
</feature>
<keyword evidence="1" id="KW-1133">Transmembrane helix</keyword>
<accession>A0A2T0XAV2</accession>
<reference evidence="2 3" key="1">
    <citation type="submission" date="2018-03" db="EMBL/GenBank/DDBJ databases">
        <title>Genomic Encyclopedia of Type Strains, Phase III (KMG-III): the genomes of soil and plant-associated and newly described type strains.</title>
        <authorList>
            <person name="Whitman W."/>
        </authorList>
    </citation>
    <scope>NUCLEOTIDE SEQUENCE [LARGE SCALE GENOMIC DNA]</scope>
    <source>
        <strain evidence="2 3">MWH-P2sevCIIIb</strain>
    </source>
</reference>
<name>A0A2T0XAV2_9BURK</name>
<organism evidence="2 3">
    <name type="scientific">Jezberella montanilacus</name>
    <dbReference type="NCBI Taxonomy" id="323426"/>
    <lineage>
        <taxon>Bacteria</taxon>
        <taxon>Pseudomonadati</taxon>
        <taxon>Pseudomonadota</taxon>
        <taxon>Betaproteobacteria</taxon>
        <taxon>Burkholderiales</taxon>
        <taxon>Alcaligenaceae</taxon>
        <taxon>Jezberella</taxon>
    </lineage>
</organism>